<name>A0A8K1CMB6_PYTOL</name>
<protein>
    <recommendedName>
        <fullName evidence="4">F-actin-capping protein subunit alpha</fullName>
    </recommendedName>
</protein>
<dbReference type="OrthoDB" id="340550at2759"/>
<dbReference type="AlphaFoldDB" id="A0A8K1CMB6"/>
<comment type="similarity">
    <text evidence="1 4">Belongs to the F-actin-capping protein alpha subunit family.</text>
</comment>
<dbReference type="InterPro" id="IPR002189">
    <property type="entry name" value="CapZ_alpha"/>
</dbReference>
<comment type="function">
    <text evidence="4">F-actin-capping proteins bind in a Ca(2+)-independent manner to the fast growing ends of actin filaments (barbed end) thereby blocking the exchange of subunits at these ends. Unlike other capping proteins (such as gelsolin and severin), these proteins do not sever actin filaments.</text>
</comment>
<sequence length="291" mass="32995">MADAAWEYEDNATDQEKLQIAQHFLLSSPPGQVNDVLRDVVKLVPAHVLTDSALRGALHSYNVKSMLPVAVPDAEYKILICEDAQVDATHYVDPIGRRVLGFDHIKQAIIPGDVSDLPASFSTPFDSERDAVQKALQSYLQFEYMHQGTAGVFVKGSSLVINLCTERINLRNFYSGRWKSRWEIAIDSNPVRITGKMELHVHYFENGNLQLHCEKEVSEDTTTFDRANGLGDAILRVIKDTEDALQSNLEDMYINMSQETFKEMRRVMPVTQTKMDWSIHAHRTAKDLSRK</sequence>
<dbReference type="SUPFAM" id="SSF90096">
    <property type="entry name" value="Subunits of heterodimeric actin filament capping protein Capz"/>
    <property type="match status" value="1"/>
</dbReference>
<dbReference type="InterPro" id="IPR042276">
    <property type="entry name" value="CapZ_alpha/beta_2"/>
</dbReference>
<proteinExistence type="inferred from homology"/>
<organism evidence="5 6">
    <name type="scientific">Pythium oligandrum</name>
    <name type="common">Mycoparasitic fungus</name>
    <dbReference type="NCBI Taxonomy" id="41045"/>
    <lineage>
        <taxon>Eukaryota</taxon>
        <taxon>Sar</taxon>
        <taxon>Stramenopiles</taxon>
        <taxon>Oomycota</taxon>
        <taxon>Peronosporomycetes</taxon>
        <taxon>Pythiales</taxon>
        <taxon>Pythiaceae</taxon>
        <taxon>Pythium</taxon>
    </lineage>
</organism>
<evidence type="ECO:0000256" key="2">
    <source>
        <dbReference type="ARBA" id="ARBA00022467"/>
    </source>
</evidence>
<gene>
    <name evidence="5" type="ORF">Poli38472_008180</name>
</gene>
<dbReference type="FunFam" id="3.30.1140.60:FF:000005">
    <property type="entry name" value="F-actin-capping protein subunit alpha"/>
    <property type="match status" value="1"/>
</dbReference>
<evidence type="ECO:0000256" key="3">
    <source>
        <dbReference type="ARBA" id="ARBA00023203"/>
    </source>
</evidence>
<dbReference type="GO" id="GO:0051016">
    <property type="term" value="P:barbed-end actin filament capping"/>
    <property type="evidence" value="ECO:0007669"/>
    <property type="project" value="UniProtKB-UniRule"/>
</dbReference>
<dbReference type="Gene3D" id="3.30.1140.60">
    <property type="entry name" value="F-actin capping protein, alpha subunit"/>
    <property type="match status" value="1"/>
</dbReference>
<comment type="subunit">
    <text evidence="4">Heterodimer of an alpha and a beta subunit.</text>
</comment>
<dbReference type="PRINTS" id="PR00191">
    <property type="entry name" value="FACTINCAPA"/>
</dbReference>
<keyword evidence="6" id="KW-1185">Reference proteome</keyword>
<evidence type="ECO:0000313" key="6">
    <source>
        <dbReference type="Proteomes" id="UP000794436"/>
    </source>
</evidence>
<dbReference type="Proteomes" id="UP000794436">
    <property type="component" value="Unassembled WGS sequence"/>
</dbReference>
<evidence type="ECO:0000256" key="4">
    <source>
        <dbReference type="RuleBase" id="RU365077"/>
    </source>
</evidence>
<dbReference type="PANTHER" id="PTHR10653:SF0">
    <property type="entry name" value="F-ACTIN-CAPPING PROTEIN SUBUNIT ALPHA"/>
    <property type="match status" value="1"/>
</dbReference>
<dbReference type="FunFam" id="3.90.1150.210:FF:000003">
    <property type="entry name" value="F-actin-capping protein subunit alpha"/>
    <property type="match status" value="1"/>
</dbReference>
<accession>A0A8K1CMB6</accession>
<keyword evidence="2 4" id="KW-0117">Actin capping</keyword>
<evidence type="ECO:0000256" key="1">
    <source>
        <dbReference type="ARBA" id="ARBA00010479"/>
    </source>
</evidence>
<dbReference type="GO" id="GO:0008290">
    <property type="term" value="C:F-actin capping protein complex"/>
    <property type="evidence" value="ECO:0007669"/>
    <property type="project" value="UniProtKB-UniRule"/>
</dbReference>
<dbReference type="GO" id="GO:0030863">
    <property type="term" value="C:cortical cytoskeleton"/>
    <property type="evidence" value="ECO:0007669"/>
    <property type="project" value="TreeGrafter"/>
</dbReference>
<dbReference type="Pfam" id="PF01267">
    <property type="entry name" value="F-actin_cap_A"/>
    <property type="match status" value="1"/>
</dbReference>
<dbReference type="GO" id="GO:0051015">
    <property type="term" value="F:actin filament binding"/>
    <property type="evidence" value="ECO:0007669"/>
    <property type="project" value="TreeGrafter"/>
</dbReference>
<dbReference type="InterPro" id="IPR042489">
    <property type="entry name" value="CapZ_alpha_1"/>
</dbReference>
<dbReference type="GO" id="GO:0030036">
    <property type="term" value="P:actin cytoskeleton organization"/>
    <property type="evidence" value="ECO:0007669"/>
    <property type="project" value="TreeGrafter"/>
</dbReference>
<dbReference type="EMBL" id="SPLM01000037">
    <property type="protein sequence ID" value="TMW65538.1"/>
    <property type="molecule type" value="Genomic_DNA"/>
</dbReference>
<keyword evidence="3 4" id="KW-0009">Actin-binding</keyword>
<dbReference type="Gene3D" id="3.90.1150.210">
    <property type="entry name" value="F-actin capping protein, beta subunit"/>
    <property type="match status" value="1"/>
</dbReference>
<dbReference type="PANTHER" id="PTHR10653">
    <property type="entry name" value="F-ACTIN-CAPPING PROTEIN SUBUNIT ALPHA"/>
    <property type="match status" value="1"/>
</dbReference>
<evidence type="ECO:0000313" key="5">
    <source>
        <dbReference type="EMBL" id="TMW65538.1"/>
    </source>
</evidence>
<comment type="caution">
    <text evidence="5">The sequence shown here is derived from an EMBL/GenBank/DDBJ whole genome shotgun (WGS) entry which is preliminary data.</text>
</comment>
<reference evidence="5" key="1">
    <citation type="submission" date="2019-03" db="EMBL/GenBank/DDBJ databases">
        <title>Long read genome sequence of the mycoparasitic Pythium oligandrum ATCC 38472 isolated from sugarbeet rhizosphere.</title>
        <authorList>
            <person name="Gaulin E."/>
        </authorList>
    </citation>
    <scope>NUCLEOTIDE SEQUENCE</scope>
    <source>
        <strain evidence="5">ATCC 38472_TT</strain>
    </source>
</reference>
<dbReference type="InterPro" id="IPR037282">
    <property type="entry name" value="CapZ_alpha/beta"/>
</dbReference>